<evidence type="ECO:0000313" key="3">
    <source>
        <dbReference type="Proteomes" id="UP001367676"/>
    </source>
</evidence>
<dbReference type="SUPFAM" id="SSF56672">
    <property type="entry name" value="DNA/RNA polymerases"/>
    <property type="match status" value="1"/>
</dbReference>
<dbReference type="InterPro" id="IPR041577">
    <property type="entry name" value="RT_RNaseH_2"/>
</dbReference>
<protein>
    <recommendedName>
        <fullName evidence="1">Reverse transcriptase/retrotransposon-derived protein RNase H-like domain-containing protein</fullName>
    </recommendedName>
</protein>
<dbReference type="AlphaFoldDB" id="A0AAN9TBX3"/>
<proteinExistence type="predicted"/>
<organism evidence="2 3">
    <name type="scientific">Parthenolecanium corni</name>
    <dbReference type="NCBI Taxonomy" id="536013"/>
    <lineage>
        <taxon>Eukaryota</taxon>
        <taxon>Metazoa</taxon>
        <taxon>Ecdysozoa</taxon>
        <taxon>Arthropoda</taxon>
        <taxon>Hexapoda</taxon>
        <taxon>Insecta</taxon>
        <taxon>Pterygota</taxon>
        <taxon>Neoptera</taxon>
        <taxon>Paraneoptera</taxon>
        <taxon>Hemiptera</taxon>
        <taxon>Sternorrhyncha</taxon>
        <taxon>Coccoidea</taxon>
        <taxon>Coccidae</taxon>
        <taxon>Parthenolecanium</taxon>
    </lineage>
</organism>
<dbReference type="GO" id="GO:0071897">
    <property type="term" value="P:DNA biosynthetic process"/>
    <property type="evidence" value="ECO:0007669"/>
    <property type="project" value="UniProtKB-ARBA"/>
</dbReference>
<dbReference type="Pfam" id="PF17919">
    <property type="entry name" value="RT_RNaseH_2"/>
    <property type="match status" value="1"/>
</dbReference>
<comment type="caution">
    <text evidence="2">The sequence shown here is derived from an EMBL/GenBank/DDBJ whole genome shotgun (WGS) entry which is preliminary data.</text>
</comment>
<dbReference type="EMBL" id="JBBCAQ010000033">
    <property type="protein sequence ID" value="KAK7582388.1"/>
    <property type="molecule type" value="Genomic_DNA"/>
</dbReference>
<dbReference type="InterPro" id="IPR051320">
    <property type="entry name" value="Viral_Replic_Matur_Polypro"/>
</dbReference>
<feature type="domain" description="Reverse transcriptase/retrotransposon-derived protein RNase H-like" evidence="1">
    <location>
        <begin position="66"/>
        <end position="156"/>
    </location>
</feature>
<dbReference type="InterPro" id="IPR043502">
    <property type="entry name" value="DNA/RNA_pol_sf"/>
</dbReference>
<evidence type="ECO:0000259" key="1">
    <source>
        <dbReference type="Pfam" id="PF17919"/>
    </source>
</evidence>
<evidence type="ECO:0000313" key="2">
    <source>
        <dbReference type="EMBL" id="KAK7582388.1"/>
    </source>
</evidence>
<reference evidence="2 3" key="1">
    <citation type="submission" date="2024-03" db="EMBL/GenBank/DDBJ databases">
        <title>Adaptation during the transition from Ophiocordyceps entomopathogen to insect associate is accompanied by gene loss and intensified selection.</title>
        <authorList>
            <person name="Ward C.M."/>
            <person name="Onetto C.A."/>
            <person name="Borneman A.R."/>
        </authorList>
    </citation>
    <scope>NUCLEOTIDE SEQUENCE [LARGE SCALE GENOMIC DNA]</scope>
    <source>
        <strain evidence="2">AWRI1</strain>
        <tissue evidence="2">Single Adult Female</tissue>
    </source>
</reference>
<dbReference type="PANTHER" id="PTHR33064">
    <property type="entry name" value="POL PROTEIN"/>
    <property type="match status" value="1"/>
</dbReference>
<accession>A0AAN9TBX3</accession>
<sequence>MFAIPRCVCILSRLVSFATPQRFQPSVISCNGIASGHHADAAGALTPFTNILRGHPKRKDKLPIDWTPELLELYDQAKSKLLVTTALAFPDSTAQLPLTTDASDFAIGAVLEQLSPGETDWRPASFTSKRLTSAQENWCTYDKEHFAIAEAIEKCCNPGCFV</sequence>
<dbReference type="PANTHER" id="PTHR33064:SF37">
    <property type="entry name" value="RIBONUCLEASE H"/>
    <property type="match status" value="1"/>
</dbReference>
<name>A0AAN9TBX3_9HEMI</name>
<dbReference type="Proteomes" id="UP001367676">
    <property type="component" value="Unassembled WGS sequence"/>
</dbReference>
<keyword evidence="3" id="KW-1185">Reference proteome</keyword>
<gene>
    <name evidence="2" type="ORF">V9T40_013833</name>
</gene>